<protein>
    <submittedName>
        <fullName evidence="2">Uncharacterized protein</fullName>
    </submittedName>
</protein>
<evidence type="ECO:0000313" key="3">
    <source>
        <dbReference type="Proteomes" id="UP001206925"/>
    </source>
</evidence>
<dbReference type="GO" id="GO:0045037">
    <property type="term" value="P:protein import into chloroplast stroma"/>
    <property type="evidence" value="ECO:0007669"/>
    <property type="project" value="TreeGrafter"/>
</dbReference>
<dbReference type="GO" id="GO:0009534">
    <property type="term" value="C:chloroplast thylakoid"/>
    <property type="evidence" value="ECO:0007669"/>
    <property type="project" value="TreeGrafter"/>
</dbReference>
<keyword evidence="3" id="KW-1185">Reference proteome</keyword>
<organism evidence="2 3">
    <name type="scientific">Ambrosia artemisiifolia</name>
    <name type="common">Common ragweed</name>
    <dbReference type="NCBI Taxonomy" id="4212"/>
    <lineage>
        <taxon>Eukaryota</taxon>
        <taxon>Viridiplantae</taxon>
        <taxon>Streptophyta</taxon>
        <taxon>Embryophyta</taxon>
        <taxon>Tracheophyta</taxon>
        <taxon>Spermatophyta</taxon>
        <taxon>Magnoliopsida</taxon>
        <taxon>eudicotyledons</taxon>
        <taxon>Gunneridae</taxon>
        <taxon>Pentapetalae</taxon>
        <taxon>asterids</taxon>
        <taxon>campanulids</taxon>
        <taxon>Asterales</taxon>
        <taxon>Asteraceae</taxon>
        <taxon>Asteroideae</taxon>
        <taxon>Heliantheae alliance</taxon>
        <taxon>Heliantheae</taxon>
        <taxon>Ambrosia</taxon>
    </lineage>
</organism>
<dbReference type="InterPro" id="IPR017499">
    <property type="entry name" value="Thf1"/>
</dbReference>
<accession>A0AAD5BXB7</accession>
<gene>
    <name evidence="2" type="ORF">M8C21_011497</name>
</gene>
<keyword evidence="1" id="KW-0175">Coiled coil</keyword>
<sequence length="192" mass="22123">EKEKGNNNPGNFANKAEQPIWKCPTTRPWKQFILSEEEPEFYCATASDEVQEDVSIRRCIRFGICYCQDQLMDGYPSDEDREAIFQAYVKALNEDPQLTVKIDMECRDDAQKPETWALKIFMVLNKISTGQGGDFTLEAKKTNLITCFLGFQLCASLNINRKSVDRDLDVYRNLLSKLVQAKELLKEYVELT</sequence>
<dbReference type="Proteomes" id="UP001206925">
    <property type="component" value="Unassembled WGS sequence"/>
</dbReference>
<dbReference type="EMBL" id="JAMZMK010010453">
    <property type="protein sequence ID" value="KAI7731386.1"/>
    <property type="molecule type" value="Genomic_DNA"/>
</dbReference>
<dbReference type="PANTHER" id="PTHR34793">
    <property type="entry name" value="PROTEIN THYLAKOID FORMATION 1, CHLOROPLASTIC"/>
    <property type="match status" value="1"/>
</dbReference>
<feature type="non-terminal residue" evidence="2">
    <location>
        <position position="192"/>
    </location>
</feature>
<comment type="caution">
    <text evidence="2">The sequence shown here is derived from an EMBL/GenBank/DDBJ whole genome shotgun (WGS) entry which is preliminary data.</text>
</comment>
<dbReference type="GO" id="GO:0045038">
    <property type="term" value="P:protein import into chloroplast thylakoid membrane"/>
    <property type="evidence" value="ECO:0007669"/>
    <property type="project" value="TreeGrafter"/>
</dbReference>
<dbReference type="GO" id="GO:0010027">
    <property type="term" value="P:thylakoid membrane organization"/>
    <property type="evidence" value="ECO:0007669"/>
    <property type="project" value="TreeGrafter"/>
</dbReference>
<dbReference type="Pfam" id="PF11264">
    <property type="entry name" value="ThylakoidFormat"/>
    <property type="match status" value="2"/>
</dbReference>
<dbReference type="AlphaFoldDB" id="A0AAD5BXB7"/>
<name>A0AAD5BXB7_AMBAR</name>
<dbReference type="PANTHER" id="PTHR34793:SF1">
    <property type="entry name" value="PROTEIN THYLAKOID FORMATION 1, CHLOROPLASTIC"/>
    <property type="match status" value="1"/>
</dbReference>
<evidence type="ECO:0000313" key="2">
    <source>
        <dbReference type="EMBL" id="KAI7731386.1"/>
    </source>
</evidence>
<dbReference type="GO" id="GO:0010207">
    <property type="term" value="P:photosystem II assembly"/>
    <property type="evidence" value="ECO:0007669"/>
    <property type="project" value="InterPro"/>
</dbReference>
<proteinExistence type="predicted"/>
<evidence type="ECO:0000256" key="1">
    <source>
        <dbReference type="ARBA" id="ARBA00023054"/>
    </source>
</evidence>
<feature type="non-terminal residue" evidence="2">
    <location>
        <position position="1"/>
    </location>
</feature>
<reference evidence="2" key="1">
    <citation type="submission" date="2022-06" db="EMBL/GenBank/DDBJ databases">
        <title>Uncovering the hologenomic basis of an extraordinary plant invasion.</title>
        <authorList>
            <person name="Bieker V.C."/>
            <person name="Martin M.D."/>
            <person name="Gilbert T."/>
            <person name="Hodgins K."/>
            <person name="Battlay P."/>
            <person name="Petersen B."/>
            <person name="Wilson J."/>
        </authorList>
    </citation>
    <scope>NUCLEOTIDE SEQUENCE</scope>
    <source>
        <strain evidence="2">AA19_3_7</strain>
        <tissue evidence="2">Leaf</tissue>
    </source>
</reference>